<dbReference type="PROSITE" id="PS51898">
    <property type="entry name" value="TYR_RECOMBINASE"/>
    <property type="match status" value="1"/>
</dbReference>
<evidence type="ECO:0000313" key="8">
    <source>
        <dbReference type="EMBL" id="QJR02075.1"/>
    </source>
</evidence>
<dbReference type="GO" id="GO:0006310">
    <property type="term" value="P:DNA recombination"/>
    <property type="evidence" value="ECO:0007669"/>
    <property type="project" value="UniProtKB-KW"/>
</dbReference>
<protein>
    <submittedName>
        <fullName evidence="8">Site-specific integrase</fullName>
    </submittedName>
</protein>
<dbReference type="SUPFAM" id="SSF56349">
    <property type="entry name" value="DNA breaking-rejoining enzymes"/>
    <property type="match status" value="1"/>
</dbReference>
<gene>
    <name evidence="8" type="ORF">HH800_07590</name>
</gene>
<comment type="similarity">
    <text evidence="1">Belongs to the 'phage' integrase family.</text>
</comment>
<sequence length="378" mass="42156">MSATAKPEGKRPKNCFAAPGSPFWQYEIIIAGHKERGSTRCRKAGDAADFVAARRLSLKEELAARAAGKKMTKGPVSLQTACDRYYEDKAAQQKAADTYLAQMASLVAIMPPNTHLHDIDHALLLDYRRNRQAESKRVLAGATINREIELLRRVWRHLDDLGFECGEQPKWAKAIDRGAEVERIRDLTADEETRLMEALSAISPELCLVVEFALIAGQRKSSIMSLRRSMVDRQANRATILLKTKGEAPRPHTFPLTARACEILDAFPPVAGTDAVFTYTCRRSAPAKQGNAPRVKGQRYEFSRDGWRRDWATALKNAGIEDFKFHDLRHSAATRIIRKTGNLKIAQNLLAHTDIAQTARYAHAFHGDILAAMELVAS</sequence>
<evidence type="ECO:0000256" key="2">
    <source>
        <dbReference type="ARBA" id="ARBA00022908"/>
    </source>
</evidence>
<dbReference type="PANTHER" id="PTHR30349:SF41">
    <property type="entry name" value="INTEGRASE_RECOMBINASE PROTEIN MJ0367-RELATED"/>
    <property type="match status" value="1"/>
</dbReference>
<dbReference type="InterPro" id="IPR002104">
    <property type="entry name" value="Integrase_catalytic"/>
</dbReference>
<dbReference type="EMBL" id="CP053021">
    <property type="protein sequence ID" value="QJR02075.1"/>
    <property type="molecule type" value="Genomic_DNA"/>
</dbReference>
<keyword evidence="2" id="KW-0229">DNA integration</keyword>
<dbReference type="InterPro" id="IPR050090">
    <property type="entry name" value="Tyrosine_recombinase_XerCD"/>
</dbReference>
<evidence type="ECO:0000256" key="5">
    <source>
        <dbReference type="PROSITE-ProRule" id="PRU01248"/>
    </source>
</evidence>
<dbReference type="GO" id="GO:0015074">
    <property type="term" value="P:DNA integration"/>
    <property type="evidence" value="ECO:0007669"/>
    <property type="project" value="UniProtKB-KW"/>
</dbReference>
<keyword evidence="4" id="KW-0233">DNA recombination</keyword>
<keyword evidence="3 5" id="KW-0238">DNA-binding</keyword>
<dbReference type="Proteomes" id="UP000502611">
    <property type="component" value="Chromosome"/>
</dbReference>
<feature type="domain" description="Tyr recombinase" evidence="6">
    <location>
        <begin position="182"/>
        <end position="374"/>
    </location>
</feature>
<dbReference type="Pfam" id="PF00589">
    <property type="entry name" value="Phage_integrase"/>
    <property type="match status" value="1"/>
</dbReference>
<evidence type="ECO:0000259" key="6">
    <source>
        <dbReference type="PROSITE" id="PS51898"/>
    </source>
</evidence>
<dbReference type="InterPro" id="IPR044068">
    <property type="entry name" value="CB"/>
</dbReference>
<evidence type="ECO:0000256" key="1">
    <source>
        <dbReference type="ARBA" id="ARBA00008857"/>
    </source>
</evidence>
<dbReference type="AlphaFoldDB" id="A0A6M4G4B0"/>
<name>A0A6M4G4B0_SPHYA</name>
<dbReference type="PROSITE" id="PS51900">
    <property type="entry name" value="CB"/>
    <property type="match status" value="1"/>
</dbReference>
<dbReference type="InterPro" id="IPR011010">
    <property type="entry name" value="DNA_brk_join_enz"/>
</dbReference>
<reference evidence="8 9" key="1">
    <citation type="submission" date="2020-04" db="EMBL/GenBank/DDBJ databases">
        <title>The Whole Genome Analysis of High salt-tolerant Sphingobium yanoikuyae YC-XJ2 with Aryl organophosphorus flame retardants (aryl-OPFRs)-degrading capacity and characteristics of Related phosphotriesterase.</title>
        <authorList>
            <person name="Li X."/>
        </authorList>
    </citation>
    <scope>NUCLEOTIDE SEQUENCE [LARGE SCALE GENOMIC DNA]</scope>
    <source>
        <strain evidence="8 9">YC-XJ2</strain>
    </source>
</reference>
<evidence type="ECO:0000313" key="9">
    <source>
        <dbReference type="Proteomes" id="UP000502611"/>
    </source>
</evidence>
<dbReference type="CDD" id="cd00796">
    <property type="entry name" value="INT_Rci_Hp1_C"/>
    <property type="match status" value="1"/>
</dbReference>
<organism evidence="8 9">
    <name type="scientific">Sphingobium yanoikuyae</name>
    <name type="common">Sphingomonas yanoikuyae</name>
    <dbReference type="NCBI Taxonomy" id="13690"/>
    <lineage>
        <taxon>Bacteria</taxon>
        <taxon>Pseudomonadati</taxon>
        <taxon>Pseudomonadota</taxon>
        <taxon>Alphaproteobacteria</taxon>
        <taxon>Sphingomonadales</taxon>
        <taxon>Sphingomonadaceae</taxon>
        <taxon>Sphingobium</taxon>
    </lineage>
</organism>
<feature type="domain" description="Core-binding (CB)" evidence="7">
    <location>
        <begin position="76"/>
        <end position="159"/>
    </location>
</feature>
<evidence type="ECO:0000256" key="3">
    <source>
        <dbReference type="ARBA" id="ARBA00023125"/>
    </source>
</evidence>
<dbReference type="GO" id="GO:0003677">
    <property type="term" value="F:DNA binding"/>
    <property type="evidence" value="ECO:0007669"/>
    <property type="project" value="UniProtKB-UniRule"/>
</dbReference>
<dbReference type="Gene3D" id="1.10.443.10">
    <property type="entry name" value="Intergrase catalytic core"/>
    <property type="match status" value="1"/>
</dbReference>
<accession>A0A6M4G4B0</accession>
<evidence type="ECO:0000256" key="4">
    <source>
        <dbReference type="ARBA" id="ARBA00023172"/>
    </source>
</evidence>
<dbReference type="RefSeq" id="WP_169860696.1">
    <property type="nucleotide sequence ID" value="NZ_CP053021.1"/>
</dbReference>
<dbReference type="PANTHER" id="PTHR30349">
    <property type="entry name" value="PHAGE INTEGRASE-RELATED"/>
    <property type="match status" value="1"/>
</dbReference>
<dbReference type="InterPro" id="IPR013762">
    <property type="entry name" value="Integrase-like_cat_sf"/>
</dbReference>
<evidence type="ECO:0000259" key="7">
    <source>
        <dbReference type="PROSITE" id="PS51900"/>
    </source>
</evidence>
<proteinExistence type="inferred from homology"/>